<dbReference type="OrthoDB" id="501439at2"/>
<accession>A0A2T1M3J8</accession>
<evidence type="ECO:0000313" key="5">
    <source>
        <dbReference type="Proteomes" id="UP000239001"/>
    </source>
</evidence>
<evidence type="ECO:0000313" key="4">
    <source>
        <dbReference type="EMBL" id="PSF39421.1"/>
    </source>
</evidence>
<reference evidence="4 5" key="2">
    <citation type="submission" date="2018-03" db="EMBL/GenBank/DDBJ databases">
        <authorList>
            <person name="Keele B.F."/>
        </authorList>
    </citation>
    <scope>NUCLEOTIDE SEQUENCE [LARGE SCALE GENOMIC DNA]</scope>
    <source>
        <strain evidence="4 5">CCALA 016</strain>
    </source>
</reference>
<keyword evidence="1" id="KW-1133">Transmembrane helix</keyword>
<protein>
    <submittedName>
        <fullName evidence="4">ABC transporter</fullName>
    </submittedName>
</protein>
<keyword evidence="1" id="KW-0812">Transmembrane</keyword>
<feature type="transmembrane region" description="Helical" evidence="1">
    <location>
        <begin position="7"/>
        <end position="28"/>
    </location>
</feature>
<feature type="transmembrane region" description="Helical" evidence="1">
    <location>
        <begin position="486"/>
        <end position="508"/>
    </location>
</feature>
<dbReference type="PANTHER" id="PTHR12969">
    <property type="entry name" value="NGD5/OSM-6/IFT52"/>
    <property type="match status" value="1"/>
</dbReference>
<comment type="caution">
    <text evidence="4">The sequence shown here is derived from an EMBL/GenBank/DDBJ whole genome shotgun (WGS) entry which is preliminary data.</text>
</comment>
<dbReference type="InterPro" id="IPR029062">
    <property type="entry name" value="Class_I_gatase-like"/>
</dbReference>
<dbReference type="InterPro" id="IPR019196">
    <property type="entry name" value="ABC_transp_unknown"/>
</dbReference>
<evidence type="ECO:0000259" key="2">
    <source>
        <dbReference type="Pfam" id="PF09822"/>
    </source>
</evidence>
<dbReference type="Pfam" id="PF23357">
    <property type="entry name" value="DUF7088"/>
    <property type="match status" value="1"/>
</dbReference>
<evidence type="ECO:0000256" key="1">
    <source>
        <dbReference type="SAM" id="Phobius"/>
    </source>
</evidence>
<dbReference type="PANTHER" id="PTHR12969:SF7">
    <property type="entry name" value="INTRAFLAGELLAR TRANSPORT PROTEIN 52 HOMOLOG"/>
    <property type="match status" value="1"/>
</dbReference>
<organism evidence="4 5">
    <name type="scientific">Aphanothece hegewaldii CCALA 016</name>
    <dbReference type="NCBI Taxonomy" id="2107694"/>
    <lineage>
        <taxon>Bacteria</taxon>
        <taxon>Bacillati</taxon>
        <taxon>Cyanobacteriota</taxon>
        <taxon>Cyanophyceae</taxon>
        <taxon>Oscillatoriophycideae</taxon>
        <taxon>Chroococcales</taxon>
        <taxon>Aphanothecaceae</taxon>
        <taxon>Aphanothece</taxon>
    </lineage>
</organism>
<keyword evidence="1" id="KW-0472">Membrane</keyword>
<evidence type="ECO:0000259" key="3">
    <source>
        <dbReference type="Pfam" id="PF23357"/>
    </source>
</evidence>
<feature type="domain" description="ABC-type uncharacterised transport system" evidence="2">
    <location>
        <begin position="217"/>
        <end position="440"/>
    </location>
</feature>
<dbReference type="Proteomes" id="UP000239001">
    <property type="component" value="Unassembled WGS sequence"/>
</dbReference>
<dbReference type="AlphaFoldDB" id="A0A2T1M3J8"/>
<dbReference type="EMBL" id="PXOH01000001">
    <property type="protein sequence ID" value="PSF39421.1"/>
    <property type="molecule type" value="Genomic_DNA"/>
</dbReference>
<dbReference type="InterPro" id="IPR039975">
    <property type="entry name" value="IFT52"/>
</dbReference>
<dbReference type="InterPro" id="IPR055396">
    <property type="entry name" value="DUF7088"/>
</dbReference>
<feature type="transmembrane region" description="Helical" evidence="1">
    <location>
        <begin position="34"/>
        <end position="52"/>
    </location>
</feature>
<gene>
    <name evidence="4" type="ORF">C7H19_01130</name>
</gene>
<proteinExistence type="predicted"/>
<name>A0A2T1M3J8_9CHRO</name>
<reference evidence="4 5" key="1">
    <citation type="submission" date="2018-03" db="EMBL/GenBank/DDBJ databases">
        <title>The ancient ancestry and fast evolution of plastids.</title>
        <authorList>
            <person name="Moore K.R."/>
            <person name="Magnabosco C."/>
            <person name="Momper L."/>
            <person name="Gold D.A."/>
            <person name="Bosak T."/>
            <person name="Fournier G.P."/>
        </authorList>
    </citation>
    <scope>NUCLEOTIDE SEQUENCE [LARGE SCALE GENOMIC DNA]</scope>
    <source>
        <strain evidence="4 5">CCALA 016</strain>
    </source>
</reference>
<keyword evidence="5" id="KW-1185">Reference proteome</keyword>
<feature type="domain" description="DUF7088" evidence="3">
    <location>
        <begin position="101"/>
        <end position="184"/>
    </location>
</feature>
<dbReference type="SUPFAM" id="SSF52317">
    <property type="entry name" value="Class I glutamine amidotransferase-like"/>
    <property type="match status" value="1"/>
</dbReference>
<dbReference type="RefSeq" id="WP_106455043.1">
    <property type="nucleotide sequence ID" value="NZ_PXOH01000001.1"/>
</dbReference>
<sequence length="511" mass="57337">MMNFKTVIKYLFIPSLFLLSAGIVSGFISGVSNPLSIGLIILGLITLIVWIISNNYFSGFWQRRSTQAGTDTLIATLSVIVILGLINFLLIRFPYRVDLTENQLYSLSPQTEKVLQNLQQPVKVWLFEREQNNPIEREVLENYKRKSNNFSYEVIDPDRQPGLVQEFKKISQGNLSRVYLQYGDKKQAINLLDQTESLSEIKLTNAIETIKNNRIQTVYFLQGHGEHPLKTGEGSILQAVNNLEQRGYQVIPLNLAEKTAIPTNADLIILAGAKRKLFPQEVAALTKFSEQGGSILLLLDPDIDLGLEPLLKTWGIQLDQRVILDGSGSGNMLNLGPATPLITQYGNHPITQEFGNNISIYPFSRPIATVKTKEVEAVSLLITNDKMWAESDLDSAEISFDPTKDLAGPFDLGVALTRNIDSKKSKLVVIGNSTFITDGWFEQQLNGDIFLNSVEWLSNRDKPTLSIRAKEPQNRRINLSPLNANLIFGLSIIVLPLLSFILAVVTWWRRR</sequence>
<dbReference type="Pfam" id="PF09822">
    <property type="entry name" value="ABC_transp_aux"/>
    <property type="match status" value="1"/>
</dbReference>
<feature type="transmembrane region" description="Helical" evidence="1">
    <location>
        <begin position="73"/>
        <end position="95"/>
    </location>
</feature>